<protein>
    <submittedName>
        <fullName evidence="1">(salmon louse) hypothetical protein</fullName>
    </submittedName>
</protein>
<organism evidence="1 2">
    <name type="scientific">Lepeophtheirus salmonis</name>
    <name type="common">Salmon louse</name>
    <name type="synonym">Caligus salmonis</name>
    <dbReference type="NCBI Taxonomy" id="72036"/>
    <lineage>
        <taxon>Eukaryota</taxon>
        <taxon>Metazoa</taxon>
        <taxon>Ecdysozoa</taxon>
        <taxon>Arthropoda</taxon>
        <taxon>Crustacea</taxon>
        <taxon>Multicrustacea</taxon>
        <taxon>Hexanauplia</taxon>
        <taxon>Copepoda</taxon>
        <taxon>Siphonostomatoida</taxon>
        <taxon>Caligidae</taxon>
        <taxon>Lepeophtheirus</taxon>
    </lineage>
</organism>
<evidence type="ECO:0000313" key="1">
    <source>
        <dbReference type="EMBL" id="CAF3026869.1"/>
    </source>
</evidence>
<dbReference type="EMBL" id="HG994587">
    <property type="protein sequence ID" value="CAF3026869.1"/>
    <property type="molecule type" value="Genomic_DNA"/>
</dbReference>
<gene>
    <name evidence="1" type="ORF">LSAA_13666</name>
</gene>
<dbReference type="OrthoDB" id="1291858at2759"/>
<dbReference type="SUPFAM" id="SSF50978">
    <property type="entry name" value="WD40 repeat-like"/>
    <property type="match status" value="1"/>
</dbReference>
<dbReference type="GO" id="GO:0005737">
    <property type="term" value="C:cytoplasm"/>
    <property type="evidence" value="ECO:0007669"/>
    <property type="project" value="TreeGrafter"/>
</dbReference>
<dbReference type="Gene3D" id="2.130.10.10">
    <property type="entry name" value="YVTN repeat-like/Quinoprotein amine dehydrogenase"/>
    <property type="match status" value="1"/>
</dbReference>
<reference evidence="1" key="1">
    <citation type="submission" date="2021-02" db="EMBL/GenBank/DDBJ databases">
        <authorList>
            <person name="Bekaert M."/>
        </authorList>
    </citation>
    <scope>NUCLEOTIDE SEQUENCE</scope>
    <source>
        <strain evidence="1">IoA-00</strain>
    </source>
</reference>
<keyword evidence="2" id="KW-1185">Reference proteome</keyword>
<dbReference type="AlphaFoldDB" id="A0A7R8D7G3"/>
<evidence type="ECO:0000313" key="2">
    <source>
        <dbReference type="Proteomes" id="UP000675881"/>
    </source>
</evidence>
<accession>A0A7R8D7G3</accession>
<dbReference type="InterPro" id="IPR015943">
    <property type="entry name" value="WD40/YVTN_repeat-like_dom_sf"/>
</dbReference>
<dbReference type="PANTHER" id="PTHR14593:SF5">
    <property type="entry name" value="WD REPEAT-CONTAINING PROTEIN 11"/>
    <property type="match status" value="1"/>
</dbReference>
<dbReference type="PANTHER" id="PTHR14593">
    <property type="entry name" value="WD REPEAT-CONTAINING PROTEIN 11"/>
    <property type="match status" value="1"/>
</dbReference>
<dbReference type="InterPro" id="IPR036322">
    <property type="entry name" value="WD40_repeat_dom_sf"/>
</dbReference>
<dbReference type="InterPro" id="IPR039694">
    <property type="entry name" value="WDR11"/>
</dbReference>
<proteinExistence type="predicted"/>
<sequence length="128" mass="14028">MTDERRVLIPIVPRTFTGTASHVGNAGAVDWNPECGRNIQVLEKHRSPVNFVAWAQAHFLTDKTCTAHLHTLASADSAGNIVVWDVLSAEVKSYFTDPSRSVTGMKWLDGSIENTGTIPHLSSSSLYY</sequence>
<dbReference type="Proteomes" id="UP000675881">
    <property type="component" value="Chromosome 8"/>
</dbReference>
<name>A0A7R8D7G3_LEPSM</name>